<dbReference type="AlphaFoldDB" id="A0A6J8D7Z0"/>
<keyword evidence="1" id="KW-0472">Membrane</keyword>
<feature type="transmembrane region" description="Helical" evidence="1">
    <location>
        <begin position="6"/>
        <end position="24"/>
    </location>
</feature>
<dbReference type="InterPro" id="IPR041249">
    <property type="entry name" value="HEPN_DZIP3"/>
</dbReference>
<dbReference type="Pfam" id="PF18738">
    <property type="entry name" value="HEPN_DZIP3"/>
    <property type="match status" value="1"/>
</dbReference>
<evidence type="ECO:0000313" key="4">
    <source>
        <dbReference type="Proteomes" id="UP000507470"/>
    </source>
</evidence>
<reference evidence="3 4" key="1">
    <citation type="submission" date="2020-06" db="EMBL/GenBank/DDBJ databases">
        <authorList>
            <person name="Li R."/>
            <person name="Bekaert M."/>
        </authorList>
    </citation>
    <scope>NUCLEOTIDE SEQUENCE [LARGE SCALE GENOMIC DNA]</scope>
    <source>
        <strain evidence="4">wild</strain>
    </source>
</reference>
<dbReference type="EMBL" id="CACVKT020006834">
    <property type="protein sequence ID" value="CAC5403771.1"/>
    <property type="molecule type" value="Genomic_DNA"/>
</dbReference>
<gene>
    <name evidence="3" type="ORF">MCOR_37637</name>
</gene>
<evidence type="ECO:0000256" key="1">
    <source>
        <dbReference type="SAM" id="Phobius"/>
    </source>
</evidence>
<organism evidence="3 4">
    <name type="scientific">Mytilus coruscus</name>
    <name type="common">Sea mussel</name>
    <dbReference type="NCBI Taxonomy" id="42192"/>
    <lineage>
        <taxon>Eukaryota</taxon>
        <taxon>Metazoa</taxon>
        <taxon>Spiralia</taxon>
        <taxon>Lophotrochozoa</taxon>
        <taxon>Mollusca</taxon>
        <taxon>Bivalvia</taxon>
        <taxon>Autobranchia</taxon>
        <taxon>Pteriomorphia</taxon>
        <taxon>Mytilida</taxon>
        <taxon>Mytiloidea</taxon>
        <taxon>Mytilidae</taxon>
        <taxon>Mytilinae</taxon>
        <taxon>Mytilus</taxon>
    </lineage>
</organism>
<evidence type="ECO:0000259" key="2">
    <source>
        <dbReference type="Pfam" id="PF18738"/>
    </source>
</evidence>
<feature type="transmembrane region" description="Helical" evidence="1">
    <location>
        <begin position="193"/>
        <end position="216"/>
    </location>
</feature>
<proteinExistence type="predicted"/>
<protein>
    <recommendedName>
        <fullName evidence="2">DZIP3-like HEPN domain-containing protein</fullName>
    </recommendedName>
</protein>
<accession>A0A6J8D7Z0</accession>
<feature type="domain" description="DZIP3-like HEPN" evidence="2">
    <location>
        <begin position="267"/>
        <end position="389"/>
    </location>
</feature>
<name>A0A6J8D7Z0_MYTCO</name>
<sequence>MNNAISVLIFVSTVSIFQNIILYAESHESYNFSCPSQAHWTFRAQVKCNSTLKYFCLYNNVEDKYVEGCNGPDWDRKGSKRIHAGDFTRGYCAQERFQPFKFWTNGSMSDCIYFKSNCSEEGQIVYKDNSKKDDSTCRCDYKKNFSFIKTPRHYCYCLPTEEDCSCYIKSCPDNFSLSAESELKRRNSSAPSVIICLCFICVAGLITVTVLSTKWFDEKIYSFKRCIGREKIVEQTTDEVYFLRMVHLLFRVACPVVRMIFNDEIQPDQLRKTLDKNRKALEKRYRKKKMVINEAQWDKLFKYDKEKPVSSDDFDIRLMIYLLIALANLEVGDLYPVHADTSICAMLSRIKYIRNEVTQSLNGKLPRHLFKQYWDDIGQAVLKLVSPYIHSIDIDEEKKQLFGRLVTLNLVKIDDNELSLFIVMSEMYPATILQQVITEYCTINRLSIEDILKKEKHNLYHKRMKTESCCTCSTIQFANVTFIKLIPEKHWEALYELEVEGNMHLCPSKISKCSENFTPKKIDTNDLSVSVPLILYIPNILKYVMSRLFKTGIDTFLMKNKHLIFHSMEKKRCCMCTQDPTEKTVISKKELNTLYMKFENESCKTGYKDCCCLYSIRKGIRYFHMEEVFWSKLFQVAGPISFINKIGQDAFQYFLNWTVNDQPLRKTLKELLKTTKNKEFRQRMLEQVSTVNISKLDKSIIEKVDANVWISRHIQDQQSTTDSALHILVRNIDVSPEENNFLVIVHGLTQIVHPIIKNEFTMHCPDKVLDKIRKEIYDHNCKDTCDDEHTSRKKKINLARIQRDQLFSPKSNMKDESKNLDLKLMIYILKRKTEEEGRKDYVEQLDVIDNIRREIVQSSNGILDERNFQDILNRISKAVLHVGGEKYMEELSSLWNIENILGQ</sequence>
<keyword evidence="1" id="KW-0812">Transmembrane</keyword>
<keyword evidence="1" id="KW-1133">Transmembrane helix</keyword>
<dbReference type="Proteomes" id="UP000507470">
    <property type="component" value="Unassembled WGS sequence"/>
</dbReference>
<keyword evidence="4" id="KW-1185">Reference proteome</keyword>
<evidence type="ECO:0000313" key="3">
    <source>
        <dbReference type="EMBL" id="CAC5403771.1"/>
    </source>
</evidence>